<evidence type="ECO:0000313" key="2">
    <source>
        <dbReference type="Proteomes" id="UP001060170"/>
    </source>
</evidence>
<gene>
    <name evidence="1" type="ORF">MJO28_004033</name>
</gene>
<reference evidence="2" key="1">
    <citation type="journal article" date="2018" name="BMC Genomics">
        <title>Genomic insights into host adaptation between the wheat stripe rust pathogen (Puccinia striiformis f. sp. tritici) and the barley stripe rust pathogen (Puccinia striiformis f. sp. hordei).</title>
        <authorList>
            <person name="Xia C."/>
            <person name="Wang M."/>
            <person name="Yin C."/>
            <person name="Cornejo O.E."/>
            <person name="Hulbert S.H."/>
            <person name="Chen X."/>
        </authorList>
    </citation>
    <scope>NUCLEOTIDE SEQUENCE [LARGE SCALE GENOMIC DNA]</scope>
    <source>
        <strain evidence="2">93-210</strain>
    </source>
</reference>
<sequence length="674" mass="73302">MDQPEDKAPPKAKRGCPASPPWPLPDTQPKNLSEAEECFKRHEFSKRQRTFILGVVGLIFARIQGQEANIDHELDAPGDMANTGVSNNPDEAMDDATRSIVAGPSGGAPLCDQGGVLRKLTACKGSSAPREKKRRARNTPDIFFRCQAPNELRNFTKVLGIPQAERMLEHLHVILGIFPDGVPSQCPPGIAFARAGIWVNEWVTEVQNFMPKLFEIPTSYLDVSPFLDSELQPRARSTSRATSRAPDHVAESQVIAGNKHGDSSSVEELAEDCLKENRPQNKNKPAKQTKPIKAVHRPSKAVGVGEPAATQPAAVADCSVDAEASQQEITSDIKPVVAHDGPTQSSSLLGCLPTHFNNVPNQTEAHSHVDKLIAALPVNTRSRAMKLTGTLLEKLKPQSKNLSTKSQKKQTATDDPGPKPKKSSSDRPTGVVIFNEQADKSLIKFTSQLGMPRAAAMLKNFNDIIDAFFPTGYLDNSSDLNASKLWALVAQPPDTWPPLPVHKSLFVRVAEGFIKVGPTVKDALAHLLFISILVAAFKTPCKELPNNLRSYTNIAPLLGKIDDFMYSAGVRGLLLGPSSHRVCSPSGTAQHITLIPLGKVDYDSEPFWHKTHNYIIGLLCSALAKQPSVVDEVRLSEVAKDFLSTWSSTGEVVTWSKPRARKAAQPPNIDLNAI</sequence>
<reference evidence="2" key="2">
    <citation type="journal article" date="2018" name="Mol. Plant Microbe Interact.">
        <title>Genome sequence resources for the wheat stripe rust pathogen (Puccinia striiformis f. sp. tritici) and the barley stripe rust pathogen (Puccinia striiformis f. sp. hordei).</title>
        <authorList>
            <person name="Xia C."/>
            <person name="Wang M."/>
            <person name="Yin C."/>
            <person name="Cornejo O.E."/>
            <person name="Hulbert S.H."/>
            <person name="Chen X."/>
        </authorList>
    </citation>
    <scope>NUCLEOTIDE SEQUENCE [LARGE SCALE GENOMIC DNA]</scope>
    <source>
        <strain evidence="2">93-210</strain>
    </source>
</reference>
<proteinExistence type="predicted"/>
<keyword evidence="2" id="KW-1185">Reference proteome</keyword>
<name>A0ACC0EPI0_9BASI</name>
<evidence type="ECO:0000313" key="1">
    <source>
        <dbReference type="EMBL" id="KAI7956938.1"/>
    </source>
</evidence>
<accession>A0ACC0EPI0</accession>
<dbReference type="EMBL" id="CM045868">
    <property type="protein sequence ID" value="KAI7956938.1"/>
    <property type="molecule type" value="Genomic_DNA"/>
</dbReference>
<protein>
    <submittedName>
        <fullName evidence="1">Uncharacterized protein</fullName>
    </submittedName>
</protein>
<comment type="caution">
    <text evidence="1">The sequence shown here is derived from an EMBL/GenBank/DDBJ whole genome shotgun (WGS) entry which is preliminary data.</text>
</comment>
<dbReference type="Proteomes" id="UP001060170">
    <property type="component" value="Chromosome 4"/>
</dbReference>
<organism evidence="1 2">
    <name type="scientific">Puccinia striiformis f. sp. tritici</name>
    <dbReference type="NCBI Taxonomy" id="168172"/>
    <lineage>
        <taxon>Eukaryota</taxon>
        <taxon>Fungi</taxon>
        <taxon>Dikarya</taxon>
        <taxon>Basidiomycota</taxon>
        <taxon>Pucciniomycotina</taxon>
        <taxon>Pucciniomycetes</taxon>
        <taxon>Pucciniales</taxon>
        <taxon>Pucciniaceae</taxon>
        <taxon>Puccinia</taxon>
    </lineage>
</organism>
<reference evidence="1 2" key="3">
    <citation type="journal article" date="2022" name="Microbiol. Spectr.">
        <title>Folding features and dynamics of 3D genome architecture in plant fungal pathogens.</title>
        <authorList>
            <person name="Xia C."/>
        </authorList>
    </citation>
    <scope>NUCLEOTIDE SEQUENCE [LARGE SCALE GENOMIC DNA]</scope>
    <source>
        <strain evidence="1 2">93-210</strain>
    </source>
</reference>